<dbReference type="InterPro" id="IPR025713">
    <property type="entry name" value="MotB-like_N_dom"/>
</dbReference>
<feature type="domain" description="OmpA-like" evidence="8">
    <location>
        <begin position="79"/>
        <end position="234"/>
    </location>
</feature>
<evidence type="ECO:0000256" key="4">
    <source>
        <dbReference type="ARBA" id="ARBA00022692"/>
    </source>
</evidence>
<dbReference type="InterPro" id="IPR036737">
    <property type="entry name" value="OmpA-like_sf"/>
</dbReference>
<evidence type="ECO:0000256" key="5">
    <source>
        <dbReference type="ARBA" id="ARBA00022989"/>
    </source>
</evidence>
<sequence>MSQFLRKAISQEEARAKTTAWALTFADLTTLLLTFFVMLLVILNDAESHVDRWINIILDETNTELQPLNKSNLVDIDRVTKGIKITLRGRLFKSLSAEVDPKVDPILTQIGGIIRTSTLFNLKHQNRWKPLLNIIDKENRILAIEIRCEGHTDDKPIPGDSDFKSNWELSTARSLNLVRRLSELAEMDQRYFSALGYGEFRPVINIDSVITNPLKLAEARAFNRRVEIYFDAYLKNKESGKGT</sequence>
<keyword evidence="3" id="KW-1003">Cell membrane</keyword>
<protein>
    <recommendedName>
        <fullName evidence="8">OmpA-like domain-containing protein</fullName>
    </recommendedName>
</protein>
<reference evidence="9" key="1">
    <citation type="submission" date="2018-05" db="EMBL/GenBank/DDBJ databases">
        <authorList>
            <person name="Lanie J.A."/>
            <person name="Ng W.-L."/>
            <person name="Kazmierczak K.M."/>
            <person name="Andrzejewski T.M."/>
            <person name="Davidsen T.M."/>
            <person name="Wayne K.J."/>
            <person name="Tettelin H."/>
            <person name="Glass J.I."/>
            <person name="Rusch D."/>
            <person name="Podicherti R."/>
            <person name="Tsui H.-C.T."/>
            <person name="Winkler M.E."/>
        </authorList>
    </citation>
    <scope>NUCLEOTIDE SEQUENCE</scope>
</reference>
<proteinExistence type="inferred from homology"/>
<evidence type="ECO:0000256" key="2">
    <source>
        <dbReference type="ARBA" id="ARBA00008914"/>
    </source>
</evidence>
<gene>
    <name evidence="9" type="ORF">METZ01_LOCUS128015</name>
</gene>
<dbReference type="EMBL" id="UINC01017994">
    <property type="protein sequence ID" value="SVA75161.1"/>
    <property type="molecule type" value="Genomic_DNA"/>
</dbReference>
<organism evidence="9">
    <name type="scientific">marine metagenome</name>
    <dbReference type="NCBI Taxonomy" id="408172"/>
    <lineage>
        <taxon>unclassified sequences</taxon>
        <taxon>metagenomes</taxon>
        <taxon>ecological metagenomes</taxon>
    </lineage>
</organism>
<dbReference type="GO" id="GO:0005886">
    <property type="term" value="C:plasma membrane"/>
    <property type="evidence" value="ECO:0007669"/>
    <property type="project" value="UniProtKB-SubCell"/>
</dbReference>
<dbReference type="CDD" id="cd07185">
    <property type="entry name" value="OmpA_C-like"/>
    <property type="match status" value="1"/>
</dbReference>
<evidence type="ECO:0000256" key="3">
    <source>
        <dbReference type="ARBA" id="ARBA00022475"/>
    </source>
</evidence>
<keyword evidence="4 7" id="KW-0812">Transmembrane</keyword>
<evidence type="ECO:0000256" key="6">
    <source>
        <dbReference type="ARBA" id="ARBA00023136"/>
    </source>
</evidence>
<dbReference type="InterPro" id="IPR006665">
    <property type="entry name" value="OmpA-like"/>
</dbReference>
<dbReference type="PROSITE" id="PS51123">
    <property type="entry name" value="OMPA_2"/>
    <property type="match status" value="1"/>
</dbReference>
<evidence type="ECO:0000259" key="8">
    <source>
        <dbReference type="PROSITE" id="PS51123"/>
    </source>
</evidence>
<comment type="similarity">
    <text evidence="2">Belongs to the MotB family.</text>
</comment>
<name>A0A381YF22_9ZZZZ</name>
<dbReference type="Gene3D" id="3.30.1330.60">
    <property type="entry name" value="OmpA-like domain"/>
    <property type="match status" value="1"/>
</dbReference>
<dbReference type="PANTHER" id="PTHR30329:SF21">
    <property type="entry name" value="LIPOPROTEIN YIAD-RELATED"/>
    <property type="match status" value="1"/>
</dbReference>
<dbReference type="AlphaFoldDB" id="A0A381YF22"/>
<keyword evidence="6 7" id="KW-0472">Membrane</keyword>
<dbReference type="Pfam" id="PF13677">
    <property type="entry name" value="MotB_plug"/>
    <property type="match status" value="1"/>
</dbReference>
<feature type="transmembrane region" description="Helical" evidence="7">
    <location>
        <begin position="20"/>
        <end position="43"/>
    </location>
</feature>
<dbReference type="InterPro" id="IPR050330">
    <property type="entry name" value="Bact_OuterMem_StrucFunc"/>
</dbReference>
<accession>A0A381YF22</accession>
<comment type="subcellular location">
    <subcellularLocation>
        <location evidence="1">Cell membrane</location>
        <topology evidence="1">Single-pass membrane protein</topology>
    </subcellularLocation>
</comment>
<dbReference type="SUPFAM" id="SSF103088">
    <property type="entry name" value="OmpA-like"/>
    <property type="match status" value="1"/>
</dbReference>
<dbReference type="PANTHER" id="PTHR30329">
    <property type="entry name" value="STATOR ELEMENT OF FLAGELLAR MOTOR COMPLEX"/>
    <property type="match status" value="1"/>
</dbReference>
<evidence type="ECO:0000313" key="9">
    <source>
        <dbReference type="EMBL" id="SVA75161.1"/>
    </source>
</evidence>
<keyword evidence="5 7" id="KW-1133">Transmembrane helix</keyword>
<evidence type="ECO:0000256" key="1">
    <source>
        <dbReference type="ARBA" id="ARBA00004162"/>
    </source>
</evidence>
<evidence type="ECO:0000256" key="7">
    <source>
        <dbReference type="SAM" id="Phobius"/>
    </source>
</evidence>